<organism evidence="1">
    <name type="scientific">Arion vulgaris</name>
    <dbReference type="NCBI Taxonomy" id="1028688"/>
    <lineage>
        <taxon>Eukaryota</taxon>
        <taxon>Metazoa</taxon>
        <taxon>Spiralia</taxon>
        <taxon>Lophotrochozoa</taxon>
        <taxon>Mollusca</taxon>
        <taxon>Gastropoda</taxon>
        <taxon>Heterobranchia</taxon>
        <taxon>Euthyneura</taxon>
        <taxon>Panpulmonata</taxon>
        <taxon>Eupulmonata</taxon>
        <taxon>Stylommatophora</taxon>
        <taxon>Helicina</taxon>
        <taxon>Arionoidea</taxon>
        <taxon>Arionidae</taxon>
        <taxon>Arion</taxon>
    </lineage>
</organism>
<accession>A0A0B6YF17</accession>
<proteinExistence type="predicted"/>
<name>A0A0B6YF17_9EUPU</name>
<protein>
    <submittedName>
        <fullName evidence="1">Uncharacterized protein</fullName>
    </submittedName>
</protein>
<gene>
    <name evidence="1" type="primary">ORF22606</name>
</gene>
<dbReference type="AlphaFoldDB" id="A0A0B6YF17"/>
<reference evidence="1" key="1">
    <citation type="submission" date="2014-12" db="EMBL/GenBank/DDBJ databases">
        <title>Insight into the proteome of Arion vulgaris.</title>
        <authorList>
            <person name="Aradska J."/>
            <person name="Bulat T."/>
            <person name="Smidak R."/>
            <person name="Sarate P."/>
            <person name="Gangsoo J."/>
            <person name="Sialana F."/>
            <person name="Bilban M."/>
            <person name="Lubec G."/>
        </authorList>
    </citation>
    <scope>NUCLEOTIDE SEQUENCE</scope>
    <source>
        <tissue evidence="1">Skin</tissue>
    </source>
</reference>
<sequence length="69" mass="8068">SSAAVAPAKQTIRRSLQEYQPSPHMQIADRILKRILDITYETLRDLGASRDDLEQVKQKRNYIQTCYFQ</sequence>
<feature type="non-terminal residue" evidence="1">
    <location>
        <position position="69"/>
    </location>
</feature>
<feature type="non-terminal residue" evidence="1">
    <location>
        <position position="1"/>
    </location>
</feature>
<evidence type="ECO:0000313" key="1">
    <source>
        <dbReference type="EMBL" id="CEK54366.1"/>
    </source>
</evidence>
<dbReference type="EMBL" id="HACG01007501">
    <property type="protein sequence ID" value="CEK54366.1"/>
    <property type="molecule type" value="Transcribed_RNA"/>
</dbReference>